<gene>
    <name evidence="2" type="ORF">NCTC12388_01894</name>
</gene>
<evidence type="ECO:0000313" key="2">
    <source>
        <dbReference type="EMBL" id="STX45165.1"/>
    </source>
</evidence>
<dbReference type="EMBL" id="UGOB01000001">
    <property type="protein sequence ID" value="STX45165.1"/>
    <property type="molecule type" value="Genomic_DNA"/>
</dbReference>
<keyword evidence="1" id="KW-0472">Membrane</keyword>
<protein>
    <submittedName>
        <fullName evidence="2">Uncharacterized protein</fullName>
    </submittedName>
</protein>
<name>A0A378JC30_9GAMM</name>
<keyword evidence="1" id="KW-1133">Transmembrane helix</keyword>
<evidence type="ECO:0000313" key="3">
    <source>
        <dbReference type="Proteomes" id="UP000254476"/>
    </source>
</evidence>
<sequence length="37" mass="4386">MAIFIANLSFNQNIIIAARLVYFWQVFYVVWLALLHS</sequence>
<evidence type="ECO:0000256" key="1">
    <source>
        <dbReference type="SAM" id="Phobius"/>
    </source>
</evidence>
<feature type="transmembrane region" description="Helical" evidence="1">
    <location>
        <begin position="14"/>
        <end position="35"/>
    </location>
</feature>
<organism evidence="2 3">
    <name type="scientific">Legionella gratiana</name>
    <dbReference type="NCBI Taxonomy" id="45066"/>
    <lineage>
        <taxon>Bacteria</taxon>
        <taxon>Pseudomonadati</taxon>
        <taxon>Pseudomonadota</taxon>
        <taxon>Gammaproteobacteria</taxon>
        <taxon>Legionellales</taxon>
        <taxon>Legionellaceae</taxon>
        <taxon>Legionella</taxon>
    </lineage>
</organism>
<proteinExistence type="predicted"/>
<reference evidence="2 3" key="1">
    <citation type="submission" date="2018-06" db="EMBL/GenBank/DDBJ databases">
        <authorList>
            <consortium name="Pathogen Informatics"/>
            <person name="Doyle S."/>
        </authorList>
    </citation>
    <scope>NUCLEOTIDE SEQUENCE [LARGE SCALE GENOMIC DNA]</scope>
    <source>
        <strain evidence="2 3">NCTC12388</strain>
    </source>
</reference>
<keyword evidence="1" id="KW-0812">Transmembrane</keyword>
<accession>A0A378JC30</accession>
<dbReference type="Proteomes" id="UP000254476">
    <property type="component" value="Unassembled WGS sequence"/>
</dbReference>
<dbReference type="AlphaFoldDB" id="A0A378JC30"/>